<dbReference type="PANTHER" id="PTHR40064:SF1">
    <property type="entry name" value="MEMBRANE PROTEIN"/>
    <property type="match status" value="1"/>
</dbReference>
<feature type="transmembrane region" description="Helical" evidence="6">
    <location>
        <begin position="126"/>
        <end position="143"/>
    </location>
</feature>
<protein>
    <submittedName>
        <fullName evidence="8">Aromatic acid exporter family protein</fullName>
    </submittedName>
</protein>
<dbReference type="InterPro" id="IPR038323">
    <property type="entry name" value="ArAE_1_C_sf"/>
</dbReference>
<proteinExistence type="predicted"/>
<feature type="transmembrane region" description="Helical" evidence="6">
    <location>
        <begin position="54"/>
        <end position="71"/>
    </location>
</feature>
<evidence type="ECO:0000256" key="5">
    <source>
        <dbReference type="ARBA" id="ARBA00023136"/>
    </source>
</evidence>
<dbReference type="Proteomes" id="UP001649381">
    <property type="component" value="Unassembled WGS sequence"/>
</dbReference>
<sequence length="318" mass="36942">MKFQIGYRTIKTAIAAPIAILIAQAFQLEFYVSAGILAILCIKVTKKKSVVSSWERFAACLIGIVFAFVFFEGISYHPLVLGLLLIIFIPTMVALKLKEGVITSSVIVLHFLVLKDFSFAIVMNELGIIVIGIGMALIMNLYMPSMETELRALQRDLESKFQKILREFAWFLREGESLWDGAEIVEVDHLIQKAKSMAFKDIENHLTRHEDQYYNYFKMREKQYEILGRVMPIITSIDRTYAQNFRIADFMDDLAEAVHPGNTAQKYLDELEQMRQAFKHMDLPKDRSEFETRSALHYFLTEMEQYLILKRYFKARDE</sequence>
<keyword evidence="3 6" id="KW-0812">Transmembrane</keyword>
<dbReference type="Gene3D" id="1.20.120.940">
    <property type="entry name" value="Putative aromatic acid exporter, C-terminal domain"/>
    <property type="match status" value="1"/>
</dbReference>
<comment type="subcellular location">
    <subcellularLocation>
        <location evidence="1">Cell membrane</location>
        <topology evidence="1">Multi-pass membrane protein</topology>
    </subcellularLocation>
</comment>
<keyword evidence="2" id="KW-1003">Cell membrane</keyword>
<evidence type="ECO:0000256" key="6">
    <source>
        <dbReference type="SAM" id="Phobius"/>
    </source>
</evidence>
<evidence type="ECO:0000256" key="3">
    <source>
        <dbReference type="ARBA" id="ARBA00022692"/>
    </source>
</evidence>
<evidence type="ECO:0000256" key="4">
    <source>
        <dbReference type="ARBA" id="ARBA00022989"/>
    </source>
</evidence>
<feature type="transmembrane region" description="Helical" evidence="6">
    <location>
        <begin position="12"/>
        <end position="42"/>
    </location>
</feature>
<dbReference type="Pfam" id="PF06081">
    <property type="entry name" value="ArAE_1"/>
    <property type="match status" value="1"/>
</dbReference>
<evidence type="ECO:0000313" key="8">
    <source>
        <dbReference type="EMBL" id="MCF6137808.1"/>
    </source>
</evidence>
<dbReference type="InterPro" id="IPR021062">
    <property type="entry name" value="ArAE_1_C"/>
</dbReference>
<evidence type="ECO:0000256" key="1">
    <source>
        <dbReference type="ARBA" id="ARBA00004651"/>
    </source>
</evidence>
<accession>A0ABS9H1U6</accession>
<dbReference type="Pfam" id="PF11728">
    <property type="entry name" value="ArAE_1_C"/>
    <property type="match status" value="1"/>
</dbReference>
<organism evidence="8 9">
    <name type="scientific">Pseudalkalibacillus berkeleyi</name>
    <dbReference type="NCBI Taxonomy" id="1069813"/>
    <lineage>
        <taxon>Bacteria</taxon>
        <taxon>Bacillati</taxon>
        <taxon>Bacillota</taxon>
        <taxon>Bacilli</taxon>
        <taxon>Bacillales</taxon>
        <taxon>Fictibacillaceae</taxon>
        <taxon>Pseudalkalibacillus</taxon>
    </lineage>
</organism>
<name>A0ABS9H1U6_9BACL</name>
<feature type="domain" description="Putative aromatic acid exporter C-terminal" evidence="7">
    <location>
        <begin position="147"/>
        <end position="310"/>
    </location>
</feature>
<keyword evidence="9" id="KW-1185">Reference proteome</keyword>
<evidence type="ECO:0000313" key="9">
    <source>
        <dbReference type="Proteomes" id="UP001649381"/>
    </source>
</evidence>
<gene>
    <name evidence="8" type="ORF">L2716_08700</name>
</gene>
<dbReference type="InterPro" id="IPR052984">
    <property type="entry name" value="UPF0421"/>
</dbReference>
<dbReference type="EMBL" id="JAKIJS010000001">
    <property type="protein sequence ID" value="MCF6137808.1"/>
    <property type="molecule type" value="Genomic_DNA"/>
</dbReference>
<dbReference type="PANTHER" id="PTHR40064">
    <property type="entry name" value="MEMBRANE PROTEIN-RELATED"/>
    <property type="match status" value="1"/>
</dbReference>
<dbReference type="RefSeq" id="WP_236333713.1">
    <property type="nucleotide sequence ID" value="NZ_JAKIJS010000001.1"/>
</dbReference>
<keyword evidence="4 6" id="KW-1133">Transmembrane helix</keyword>
<feature type="transmembrane region" description="Helical" evidence="6">
    <location>
        <begin position="77"/>
        <end position="95"/>
    </location>
</feature>
<evidence type="ECO:0000259" key="7">
    <source>
        <dbReference type="Pfam" id="PF11728"/>
    </source>
</evidence>
<dbReference type="InterPro" id="IPR010343">
    <property type="entry name" value="ArAE_1"/>
</dbReference>
<comment type="caution">
    <text evidence="8">The sequence shown here is derived from an EMBL/GenBank/DDBJ whole genome shotgun (WGS) entry which is preliminary data.</text>
</comment>
<reference evidence="8 9" key="1">
    <citation type="submission" date="2022-01" db="EMBL/GenBank/DDBJ databases">
        <title>Alkalihalobacillus sp. EGI L200015, a novel bacterium isolated from a salt lake sediment.</title>
        <authorList>
            <person name="Gao L."/>
            <person name="Fang B.-Z."/>
            <person name="Li W.-J."/>
        </authorList>
    </citation>
    <scope>NUCLEOTIDE SEQUENCE [LARGE SCALE GENOMIC DNA]</scope>
    <source>
        <strain evidence="8 9">KCTC 12718</strain>
    </source>
</reference>
<evidence type="ECO:0000256" key="2">
    <source>
        <dbReference type="ARBA" id="ARBA00022475"/>
    </source>
</evidence>
<keyword evidence="5 6" id="KW-0472">Membrane</keyword>